<keyword evidence="7" id="KW-1133">Transmembrane helix</keyword>
<organism evidence="10 11">
    <name type="scientific">Mucuna pruriens</name>
    <name type="common">Velvet bean</name>
    <name type="synonym">Dolichos pruriens</name>
    <dbReference type="NCBI Taxonomy" id="157652"/>
    <lineage>
        <taxon>Eukaryota</taxon>
        <taxon>Viridiplantae</taxon>
        <taxon>Streptophyta</taxon>
        <taxon>Embryophyta</taxon>
        <taxon>Tracheophyta</taxon>
        <taxon>Spermatophyta</taxon>
        <taxon>Magnoliopsida</taxon>
        <taxon>eudicotyledons</taxon>
        <taxon>Gunneridae</taxon>
        <taxon>Pentapetalae</taxon>
        <taxon>rosids</taxon>
        <taxon>fabids</taxon>
        <taxon>Fabales</taxon>
        <taxon>Fabaceae</taxon>
        <taxon>Papilionoideae</taxon>
        <taxon>50 kb inversion clade</taxon>
        <taxon>NPAAA clade</taxon>
        <taxon>indigoferoid/millettioid clade</taxon>
        <taxon>Phaseoleae</taxon>
        <taxon>Mucuna</taxon>
    </lineage>
</organism>
<dbReference type="PANTHER" id="PTHR31602:SF63">
    <property type="entry name" value="GROWTH-REGULATING FACTOR 3"/>
    <property type="match status" value="1"/>
</dbReference>
<dbReference type="Proteomes" id="UP000257109">
    <property type="component" value="Unassembled WGS sequence"/>
</dbReference>
<dbReference type="GO" id="GO:0006351">
    <property type="term" value="P:DNA-templated transcription"/>
    <property type="evidence" value="ECO:0007669"/>
    <property type="project" value="UniProtKB-UniRule"/>
</dbReference>
<dbReference type="PROSITE" id="PS51666">
    <property type="entry name" value="QLQ"/>
    <property type="match status" value="1"/>
</dbReference>
<feature type="non-terminal residue" evidence="10">
    <location>
        <position position="1"/>
    </location>
</feature>
<evidence type="ECO:0000256" key="2">
    <source>
        <dbReference type="ARBA" id="ARBA00008122"/>
    </source>
</evidence>
<proteinExistence type="inferred from homology"/>
<dbReference type="Pfam" id="PF08880">
    <property type="entry name" value="QLQ"/>
    <property type="match status" value="1"/>
</dbReference>
<dbReference type="STRING" id="157652.A0A371GGZ0"/>
<keyword evidence="7" id="KW-0812">Transmembrane</keyword>
<feature type="region of interest" description="Disordered" evidence="6">
    <location>
        <begin position="385"/>
        <end position="414"/>
    </location>
</feature>
<keyword evidence="7" id="KW-0472">Membrane</keyword>
<evidence type="ECO:0000256" key="6">
    <source>
        <dbReference type="SAM" id="MobiDB-lite"/>
    </source>
</evidence>
<comment type="function">
    <text evidence="5">Transcription activator.</text>
</comment>
<evidence type="ECO:0000256" key="5">
    <source>
        <dbReference type="RuleBase" id="RU367127"/>
    </source>
</evidence>
<feature type="short sequence motif" description="Bipartite nuclear localization signal" evidence="4">
    <location>
        <begin position="184"/>
        <end position="194"/>
    </location>
</feature>
<sequence length="414" mass="45894">MDFHLKQWRNQHESEEQHSTKMPKLLPESHQEPQTQSSASALPLFVPEPNSKVSTLSDSTLATTTNRFPKKRNLLPPQPFFLWLLRFLSFFPFLGWSPLYYTCSGMGSYFSLSQWQELELQALIFRYMLAGAAVPPELLQPIRKSLLHSPHYFLHHPLQHYQPASALLQSGYWGRGGMDPEPGRCRRTDGKKWRCSRDVVAGQKYCERHMHRGRNRSRKPVELPTPSSACGAGSLAPSSSISSPPLATASLKSPFDLLHLNERSSGTKNEDKSLFENEDHVGGDGRSGGHMLRHFFDDWPRSLQDSDNVENNASRINSPTCLSISMPGNTSSDVSLKLSTGYGEDPGPRNGNLDLEPEQLQLNWAGGWASANQVASMGGPLAEALRSSTSTSSPTSVLHHLPRGSGSETSFIST</sequence>
<comment type="domain">
    <text evidence="5">The QLQ domain and WRC domain may be involved in protein-protein interaction and DNA-binding, respectively.</text>
</comment>
<evidence type="ECO:0000256" key="4">
    <source>
        <dbReference type="PROSITE-ProRule" id="PRU01002"/>
    </source>
</evidence>
<dbReference type="OrthoDB" id="1927209at2759"/>
<keyword evidence="11" id="KW-1185">Reference proteome</keyword>
<dbReference type="InterPro" id="IPR014978">
    <property type="entry name" value="Gln-Leu-Gln_QLQ"/>
</dbReference>
<dbReference type="GO" id="GO:0005524">
    <property type="term" value="F:ATP binding"/>
    <property type="evidence" value="ECO:0007669"/>
    <property type="project" value="UniProtKB-UniRule"/>
</dbReference>
<dbReference type="EMBL" id="QJKJ01005573">
    <property type="protein sequence ID" value="RDX89786.1"/>
    <property type="molecule type" value="Genomic_DNA"/>
</dbReference>
<feature type="compositionally biased region" description="Low complexity" evidence="6">
    <location>
        <begin position="387"/>
        <end position="396"/>
    </location>
</feature>
<feature type="compositionally biased region" description="Basic and acidic residues" evidence="6">
    <location>
        <begin position="268"/>
        <end position="283"/>
    </location>
</feature>
<feature type="region of interest" description="Disordered" evidence="6">
    <location>
        <begin position="210"/>
        <end position="244"/>
    </location>
</feature>
<feature type="domain" description="QLQ" evidence="8">
    <location>
        <begin position="109"/>
        <end position="144"/>
    </location>
</feature>
<keyword evidence="5" id="KW-0010">Activator</keyword>
<keyword evidence="5" id="KW-0805">Transcription regulation</keyword>
<comment type="similarity">
    <text evidence="2 5">Belongs to the GRF family.</text>
</comment>
<dbReference type="Pfam" id="PF08879">
    <property type="entry name" value="WRC"/>
    <property type="match status" value="1"/>
</dbReference>
<dbReference type="GO" id="GO:0099402">
    <property type="term" value="P:plant organ development"/>
    <property type="evidence" value="ECO:0007669"/>
    <property type="project" value="UniProtKB-ARBA"/>
</dbReference>
<protein>
    <recommendedName>
        <fullName evidence="5">Growth-regulating factor</fullName>
    </recommendedName>
</protein>
<feature type="region of interest" description="Disordered" evidence="6">
    <location>
        <begin position="1"/>
        <end position="33"/>
    </location>
</feature>
<feature type="domain" description="WRC" evidence="9">
    <location>
        <begin position="179"/>
        <end position="223"/>
    </location>
</feature>
<evidence type="ECO:0000256" key="1">
    <source>
        <dbReference type="ARBA" id="ARBA00004123"/>
    </source>
</evidence>
<dbReference type="AlphaFoldDB" id="A0A371GGZ0"/>
<evidence type="ECO:0000313" key="10">
    <source>
        <dbReference type="EMBL" id="RDX89786.1"/>
    </source>
</evidence>
<keyword evidence="3 4" id="KW-0539">Nucleus</keyword>
<evidence type="ECO:0000259" key="9">
    <source>
        <dbReference type="PROSITE" id="PS51667"/>
    </source>
</evidence>
<dbReference type="PANTHER" id="PTHR31602">
    <property type="entry name" value="GROWTH-REGULATING FACTOR 5"/>
    <property type="match status" value="1"/>
</dbReference>
<dbReference type="GO" id="GO:0006355">
    <property type="term" value="P:regulation of DNA-templated transcription"/>
    <property type="evidence" value="ECO:0007669"/>
    <property type="project" value="InterPro"/>
</dbReference>
<accession>A0A371GGZ0</accession>
<evidence type="ECO:0000256" key="7">
    <source>
        <dbReference type="SAM" id="Phobius"/>
    </source>
</evidence>
<comment type="caution">
    <text evidence="10">The sequence shown here is derived from an EMBL/GenBank/DDBJ whole genome shotgun (WGS) entry which is preliminary data.</text>
</comment>
<evidence type="ECO:0000256" key="3">
    <source>
        <dbReference type="ARBA" id="ARBA00023242"/>
    </source>
</evidence>
<reference evidence="10" key="1">
    <citation type="submission" date="2018-05" db="EMBL/GenBank/DDBJ databases">
        <title>Draft genome of Mucuna pruriens seed.</title>
        <authorList>
            <person name="Nnadi N.E."/>
            <person name="Vos R."/>
            <person name="Hasami M.H."/>
            <person name="Devisetty U.K."/>
            <person name="Aguiy J.C."/>
        </authorList>
    </citation>
    <scope>NUCLEOTIDE SEQUENCE [LARGE SCALE GENOMIC DNA]</scope>
    <source>
        <strain evidence="10">JCA_2017</strain>
    </source>
</reference>
<dbReference type="SMART" id="SM00951">
    <property type="entry name" value="QLQ"/>
    <property type="match status" value="1"/>
</dbReference>
<dbReference type="InterPro" id="IPR014977">
    <property type="entry name" value="WRC_dom"/>
</dbReference>
<dbReference type="PROSITE" id="PS51667">
    <property type="entry name" value="WRC"/>
    <property type="match status" value="1"/>
</dbReference>
<feature type="short sequence motif" description="Bipartite nuclear localization signal" evidence="4">
    <location>
        <begin position="212"/>
        <end position="219"/>
    </location>
</feature>
<dbReference type="GO" id="GO:0005634">
    <property type="term" value="C:nucleus"/>
    <property type="evidence" value="ECO:0007669"/>
    <property type="project" value="UniProtKB-SubCell"/>
</dbReference>
<comment type="subcellular location">
    <subcellularLocation>
        <location evidence="1 4 5">Nucleus</location>
    </subcellularLocation>
</comment>
<feature type="region of interest" description="Disordered" evidence="6">
    <location>
        <begin position="265"/>
        <end position="286"/>
    </location>
</feature>
<dbReference type="InterPro" id="IPR031137">
    <property type="entry name" value="GRF"/>
</dbReference>
<feature type="compositionally biased region" description="Basic and acidic residues" evidence="6">
    <location>
        <begin position="1"/>
        <end position="19"/>
    </location>
</feature>
<feature type="transmembrane region" description="Helical" evidence="7">
    <location>
        <begin position="80"/>
        <end position="101"/>
    </location>
</feature>
<evidence type="ECO:0000313" key="11">
    <source>
        <dbReference type="Proteomes" id="UP000257109"/>
    </source>
</evidence>
<feature type="compositionally biased region" description="Low complexity" evidence="6">
    <location>
        <begin position="234"/>
        <end position="244"/>
    </location>
</feature>
<name>A0A371GGZ0_MUCPR</name>
<evidence type="ECO:0000259" key="8">
    <source>
        <dbReference type="PROSITE" id="PS51666"/>
    </source>
</evidence>
<gene>
    <name evidence="10" type="primary">GRF3</name>
    <name evidence="10" type="ORF">CR513_28443</name>
</gene>
<keyword evidence="5" id="KW-0804">Transcription</keyword>